<protein>
    <submittedName>
        <fullName evidence="2">Uncharacterized protein</fullName>
    </submittedName>
</protein>
<name>A0AAV6V2W1_9ARAC</name>
<accession>A0AAV6V2W1</accession>
<feature type="region of interest" description="Disordered" evidence="1">
    <location>
        <begin position="1"/>
        <end position="29"/>
    </location>
</feature>
<dbReference type="EMBL" id="JAFNEN010000184">
    <property type="protein sequence ID" value="KAG8190427.1"/>
    <property type="molecule type" value="Genomic_DNA"/>
</dbReference>
<comment type="caution">
    <text evidence="2">The sequence shown here is derived from an EMBL/GenBank/DDBJ whole genome shotgun (WGS) entry which is preliminary data.</text>
</comment>
<proteinExistence type="predicted"/>
<gene>
    <name evidence="2" type="ORF">JTE90_009264</name>
</gene>
<evidence type="ECO:0000313" key="2">
    <source>
        <dbReference type="EMBL" id="KAG8190427.1"/>
    </source>
</evidence>
<sequence length="120" mass="13402">MKPTSNPDDDAKLLGKATPESRQLSSSEDHPLLIIAHRVQEIEDVRIEHPPSPYKSSVRKSTLGERGHLPAVKTVVWLVQFTSLHPLSVIDHRGMFGKSSEPPSLSLSENDFVTRHRLCC</sequence>
<evidence type="ECO:0000256" key="1">
    <source>
        <dbReference type="SAM" id="MobiDB-lite"/>
    </source>
</evidence>
<keyword evidence="3" id="KW-1185">Reference proteome</keyword>
<reference evidence="2 3" key="1">
    <citation type="journal article" date="2022" name="Nat. Ecol. Evol.">
        <title>A masculinizing supergene underlies an exaggerated male reproductive morph in a spider.</title>
        <authorList>
            <person name="Hendrickx F."/>
            <person name="De Corte Z."/>
            <person name="Sonet G."/>
            <person name="Van Belleghem S.M."/>
            <person name="Kostlbacher S."/>
            <person name="Vangestel C."/>
        </authorList>
    </citation>
    <scope>NUCLEOTIDE SEQUENCE [LARGE SCALE GENOMIC DNA]</scope>
    <source>
        <strain evidence="2">W744_W776</strain>
    </source>
</reference>
<dbReference type="Proteomes" id="UP000827092">
    <property type="component" value="Unassembled WGS sequence"/>
</dbReference>
<organism evidence="2 3">
    <name type="scientific">Oedothorax gibbosus</name>
    <dbReference type="NCBI Taxonomy" id="931172"/>
    <lineage>
        <taxon>Eukaryota</taxon>
        <taxon>Metazoa</taxon>
        <taxon>Ecdysozoa</taxon>
        <taxon>Arthropoda</taxon>
        <taxon>Chelicerata</taxon>
        <taxon>Arachnida</taxon>
        <taxon>Araneae</taxon>
        <taxon>Araneomorphae</taxon>
        <taxon>Entelegynae</taxon>
        <taxon>Araneoidea</taxon>
        <taxon>Linyphiidae</taxon>
        <taxon>Erigoninae</taxon>
        <taxon>Oedothorax</taxon>
    </lineage>
</organism>
<dbReference type="AlphaFoldDB" id="A0AAV6V2W1"/>
<evidence type="ECO:0000313" key="3">
    <source>
        <dbReference type="Proteomes" id="UP000827092"/>
    </source>
</evidence>